<evidence type="ECO:0000313" key="3">
    <source>
        <dbReference type="Proteomes" id="UP000033869"/>
    </source>
</evidence>
<dbReference type="EMBL" id="LCBL01000006">
    <property type="protein sequence ID" value="KKS08646.1"/>
    <property type="molecule type" value="Genomic_DNA"/>
</dbReference>
<name>A0A0G0YGH5_UNCC2</name>
<keyword evidence="1" id="KW-1133">Transmembrane helix</keyword>
<dbReference type="AlphaFoldDB" id="A0A0G0YGH5"/>
<keyword evidence="1" id="KW-0472">Membrane</keyword>
<sequence length="76" mass="8064">MLKGIKKEIYVIVAVQILCTLVVVLFLNQALKGEKAGGDSATINSLSARLGQVQMDLYQIKSKLGAGGFGQQAPTK</sequence>
<proteinExistence type="predicted"/>
<evidence type="ECO:0000256" key="1">
    <source>
        <dbReference type="SAM" id="Phobius"/>
    </source>
</evidence>
<protein>
    <submittedName>
        <fullName evidence="2">Uncharacterized protein</fullName>
    </submittedName>
</protein>
<feature type="transmembrane region" description="Helical" evidence="1">
    <location>
        <begin position="9"/>
        <end position="27"/>
    </location>
</feature>
<gene>
    <name evidence="2" type="ORF">UU65_C0006G0016</name>
</gene>
<keyword evidence="1" id="KW-0812">Transmembrane</keyword>
<evidence type="ECO:0000313" key="2">
    <source>
        <dbReference type="EMBL" id="KKS08646.1"/>
    </source>
</evidence>
<dbReference type="Proteomes" id="UP000033869">
    <property type="component" value="Unassembled WGS sequence"/>
</dbReference>
<organism evidence="2 3">
    <name type="scientific">candidate division CPR2 bacterium GW2011_GWC1_41_48</name>
    <dbReference type="NCBI Taxonomy" id="1618344"/>
    <lineage>
        <taxon>Bacteria</taxon>
        <taxon>Bacteria division CPR2</taxon>
    </lineage>
</organism>
<accession>A0A0G0YGH5</accession>
<reference evidence="2 3" key="1">
    <citation type="journal article" date="2015" name="Nature">
        <title>rRNA introns, odd ribosomes, and small enigmatic genomes across a large radiation of phyla.</title>
        <authorList>
            <person name="Brown C.T."/>
            <person name="Hug L.A."/>
            <person name="Thomas B.C."/>
            <person name="Sharon I."/>
            <person name="Castelle C.J."/>
            <person name="Singh A."/>
            <person name="Wilkins M.J."/>
            <person name="Williams K.H."/>
            <person name="Banfield J.F."/>
        </authorList>
    </citation>
    <scope>NUCLEOTIDE SEQUENCE [LARGE SCALE GENOMIC DNA]</scope>
</reference>
<comment type="caution">
    <text evidence="2">The sequence shown here is derived from an EMBL/GenBank/DDBJ whole genome shotgun (WGS) entry which is preliminary data.</text>
</comment>